<comment type="function">
    <text evidence="3 14 16">Endonuclease that specifically degrades the RNA of RNA-DNA hybrids.</text>
</comment>
<dbReference type="Proteomes" id="UP000027665">
    <property type="component" value="Unassembled WGS sequence"/>
</dbReference>
<dbReference type="EMBL" id="JMKI01000026">
    <property type="protein sequence ID" value="KEJ92566.1"/>
    <property type="molecule type" value="Genomic_DNA"/>
</dbReference>
<evidence type="ECO:0000256" key="13">
    <source>
        <dbReference type="ARBA" id="ARBA00023211"/>
    </source>
</evidence>
<feature type="binding site" evidence="14 15">
    <location>
        <position position="11"/>
    </location>
    <ligand>
        <name>a divalent metal cation</name>
        <dbReference type="ChEBI" id="CHEBI:60240"/>
    </ligand>
</feature>
<dbReference type="GO" id="GO:0004523">
    <property type="term" value="F:RNA-DNA hybrid ribonuclease activity"/>
    <property type="evidence" value="ECO:0007669"/>
    <property type="project" value="UniProtKB-UniRule"/>
</dbReference>
<dbReference type="InterPro" id="IPR001352">
    <property type="entry name" value="RNase_HII/HIII"/>
</dbReference>
<dbReference type="GO" id="GO:0030145">
    <property type="term" value="F:manganese ion binding"/>
    <property type="evidence" value="ECO:0007669"/>
    <property type="project" value="UniProtKB-UniRule"/>
</dbReference>
<dbReference type="GO" id="GO:0003723">
    <property type="term" value="F:RNA binding"/>
    <property type="evidence" value="ECO:0007669"/>
    <property type="project" value="UniProtKB-UniRule"/>
</dbReference>
<comment type="catalytic activity">
    <reaction evidence="1 14 15 16">
        <text>Endonucleolytic cleavage to 5'-phosphomonoester.</text>
        <dbReference type="EC" id="3.1.26.4"/>
    </reaction>
</comment>
<evidence type="ECO:0000256" key="15">
    <source>
        <dbReference type="PROSITE-ProRule" id="PRU01319"/>
    </source>
</evidence>
<feature type="binding site" evidence="14 15">
    <location>
        <position position="12"/>
    </location>
    <ligand>
        <name>a divalent metal cation</name>
        <dbReference type="ChEBI" id="CHEBI:60240"/>
    </ligand>
</feature>
<evidence type="ECO:0000256" key="1">
    <source>
        <dbReference type="ARBA" id="ARBA00000077"/>
    </source>
</evidence>
<dbReference type="GO" id="GO:0032299">
    <property type="term" value="C:ribonuclease H2 complex"/>
    <property type="evidence" value="ECO:0007669"/>
    <property type="project" value="TreeGrafter"/>
</dbReference>
<keyword evidence="9 14" id="KW-0540">Nuclease</keyword>
<comment type="similarity">
    <text evidence="5 14 16">Belongs to the RNase HII family.</text>
</comment>
<evidence type="ECO:0000256" key="7">
    <source>
        <dbReference type="ARBA" id="ARBA00019179"/>
    </source>
</evidence>
<proteinExistence type="inferred from homology"/>
<comment type="caution">
    <text evidence="18">The sequence shown here is derived from an EMBL/GenBank/DDBJ whole genome shotgun (WGS) entry which is preliminary data.</text>
</comment>
<evidence type="ECO:0000256" key="6">
    <source>
        <dbReference type="ARBA" id="ARBA00012180"/>
    </source>
</evidence>
<comment type="subcellular location">
    <subcellularLocation>
        <location evidence="4 14">Cytoplasm</location>
    </subcellularLocation>
</comment>
<evidence type="ECO:0000313" key="19">
    <source>
        <dbReference type="Proteomes" id="UP000027665"/>
    </source>
</evidence>
<dbReference type="PANTHER" id="PTHR10954">
    <property type="entry name" value="RIBONUCLEASE H2 SUBUNIT A"/>
    <property type="match status" value="1"/>
</dbReference>
<dbReference type="NCBIfam" id="NF000595">
    <property type="entry name" value="PRK00015.1-3"/>
    <property type="match status" value="1"/>
</dbReference>
<keyword evidence="10 14" id="KW-0479">Metal-binding</keyword>
<dbReference type="STRING" id="2754.EH55_03660"/>
<reference evidence="18 19" key="1">
    <citation type="submission" date="2014-04" db="EMBL/GenBank/DDBJ databases">
        <title>Draft Genome Sequence of Synergistes jonesii.</title>
        <authorList>
            <person name="Coil D.A."/>
            <person name="Eisen J.A."/>
            <person name="Holland-Moritz H.E."/>
        </authorList>
    </citation>
    <scope>NUCLEOTIDE SEQUENCE [LARGE SCALE GENOMIC DNA]</scope>
    <source>
        <strain evidence="18 19">78-1</strain>
    </source>
</reference>
<protein>
    <recommendedName>
        <fullName evidence="7 14">Ribonuclease HII</fullName>
        <shortName evidence="14">RNase HII</shortName>
        <ecNumber evidence="6 14">3.1.26.4</ecNumber>
    </recommendedName>
</protein>
<evidence type="ECO:0000256" key="8">
    <source>
        <dbReference type="ARBA" id="ARBA00022490"/>
    </source>
</evidence>
<dbReference type="CDD" id="cd07182">
    <property type="entry name" value="RNase_HII_bacteria_HII_like"/>
    <property type="match status" value="1"/>
</dbReference>
<dbReference type="HAMAP" id="MF_00052_B">
    <property type="entry name" value="RNase_HII_B"/>
    <property type="match status" value="1"/>
</dbReference>
<evidence type="ECO:0000256" key="16">
    <source>
        <dbReference type="RuleBase" id="RU003515"/>
    </source>
</evidence>
<dbReference type="RefSeq" id="WP_037975712.1">
    <property type="nucleotide sequence ID" value="NZ_JAWRIX010000006.1"/>
</dbReference>
<evidence type="ECO:0000256" key="11">
    <source>
        <dbReference type="ARBA" id="ARBA00022759"/>
    </source>
</evidence>
<evidence type="ECO:0000256" key="9">
    <source>
        <dbReference type="ARBA" id="ARBA00022722"/>
    </source>
</evidence>
<keyword evidence="13 14" id="KW-0464">Manganese</keyword>
<dbReference type="InterPro" id="IPR024567">
    <property type="entry name" value="RNase_HII/HIII_dom"/>
</dbReference>
<dbReference type="EC" id="3.1.26.4" evidence="6 14"/>
<organism evidence="18 19">
    <name type="scientific">Synergistes jonesii</name>
    <dbReference type="NCBI Taxonomy" id="2754"/>
    <lineage>
        <taxon>Bacteria</taxon>
        <taxon>Thermotogati</taxon>
        <taxon>Synergistota</taxon>
        <taxon>Synergistia</taxon>
        <taxon>Synergistales</taxon>
        <taxon>Synergistaceae</taxon>
        <taxon>Synergistes</taxon>
    </lineage>
</organism>
<evidence type="ECO:0000313" key="18">
    <source>
        <dbReference type="EMBL" id="KEJ92566.1"/>
    </source>
</evidence>
<dbReference type="Gene3D" id="3.30.420.10">
    <property type="entry name" value="Ribonuclease H-like superfamily/Ribonuclease H"/>
    <property type="match status" value="1"/>
</dbReference>
<dbReference type="AlphaFoldDB" id="A0A073ISZ1"/>
<sequence length="194" mass="21038">MNDSLIIAGTDEAGRGPLAGPVIAAAAIVAKEQRELLLAAGLRDSKKLSAKRREELFALIRGSGVVWRAQACGAAVIDRVNILQASLWCMKRSIEKLPIKPSLILVDGNRNIPELGIPQKTIIGGDDVVPAIAAASVIAKVLRDRVMEIMDKVYPDYQFAKHKGYPSALHKSLIARWGPSPIHRLSFRGVKTEC</sequence>
<keyword evidence="19" id="KW-1185">Reference proteome</keyword>
<accession>A0A073ISZ1</accession>
<comment type="cofactor">
    <cofactor evidence="2">
        <name>Mg(2+)</name>
        <dbReference type="ChEBI" id="CHEBI:18420"/>
    </cofactor>
</comment>
<comment type="cofactor">
    <cofactor evidence="14 15">
        <name>Mn(2+)</name>
        <dbReference type="ChEBI" id="CHEBI:29035"/>
    </cofactor>
    <cofactor evidence="14 15">
        <name>Mg(2+)</name>
        <dbReference type="ChEBI" id="CHEBI:18420"/>
    </cofactor>
    <text evidence="14 15">Manganese or magnesium. Binds 1 divalent metal ion per monomer in the absence of substrate. May bind a second metal ion after substrate binding.</text>
</comment>
<dbReference type="InterPro" id="IPR036397">
    <property type="entry name" value="RNaseH_sf"/>
</dbReference>
<dbReference type="InterPro" id="IPR012337">
    <property type="entry name" value="RNaseH-like_sf"/>
</dbReference>
<dbReference type="eggNOG" id="COG0164">
    <property type="taxonomic scope" value="Bacteria"/>
</dbReference>
<dbReference type="OrthoDB" id="9803420at2"/>
<keyword evidence="12 14" id="KW-0378">Hydrolase</keyword>
<dbReference type="GO" id="GO:0006298">
    <property type="term" value="P:mismatch repair"/>
    <property type="evidence" value="ECO:0007669"/>
    <property type="project" value="TreeGrafter"/>
</dbReference>
<dbReference type="GO" id="GO:0043137">
    <property type="term" value="P:DNA replication, removal of RNA primer"/>
    <property type="evidence" value="ECO:0007669"/>
    <property type="project" value="TreeGrafter"/>
</dbReference>
<dbReference type="SUPFAM" id="SSF53098">
    <property type="entry name" value="Ribonuclease H-like"/>
    <property type="match status" value="1"/>
</dbReference>
<evidence type="ECO:0000256" key="12">
    <source>
        <dbReference type="ARBA" id="ARBA00022801"/>
    </source>
</evidence>
<keyword evidence="8 14" id="KW-0963">Cytoplasm</keyword>
<name>A0A073ISZ1_9BACT</name>
<evidence type="ECO:0000259" key="17">
    <source>
        <dbReference type="PROSITE" id="PS51975"/>
    </source>
</evidence>
<feature type="domain" description="RNase H type-2" evidence="17">
    <location>
        <begin position="5"/>
        <end position="194"/>
    </location>
</feature>
<dbReference type="PROSITE" id="PS51975">
    <property type="entry name" value="RNASE_H_2"/>
    <property type="match status" value="1"/>
</dbReference>
<dbReference type="GeneID" id="90983441"/>
<keyword evidence="11 14" id="KW-0255">Endonuclease</keyword>
<feature type="binding site" evidence="14 15">
    <location>
        <position position="107"/>
    </location>
    <ligand>
        <name>a divalent metal cation</name>
        <dbReference type="ChEBI" id="CHEBI:60240"/>
    </ligand>
</feature>
<evidence type="ECO:0000256" key="4">
    <source>
        <dbReference type="ARBA" id="ARBA00004496"/>
    </source>
</evidence>
<evidence type="ECO:0000256" key="2">
    <source>
        <dbReference type="ARBA" id="ARBA00001946"/>
    </source>
</evidence>
<dbReference type="Pfam" id="PF01351">
    <property type="entry name" value="RNase_HII"/>
    <property type="match status" value="1"/>
</dbReference>
<dbReference type="PANTHER" id="PTHR10954:SF18">
    <property type="entry name" value="RIBONUCLEASE HII"/>
    <property type="match status" value="1"/>
</dbReference>
<evidence type="ECO:0000256" key="3">
    <source>
        <dbReference type="ARBA" id="ARBA00004065"/>
    </source>
</evidence>
<dbReference type="InterPro" id="IPR022898">
    <property type="entry name" value="RNase_HII"/>
</dbReference>
<dbReference type="PATRIC" id="fig|2754.20.peg.861"/>
<evidence type="ECO:0000256" key="5">
    <source>
        <dbReference type="ARBA" id="ARBA00007383"/>
    </source>
</evidence>
<dbReference type="GO" id="GO:0005737">
    <property type="term" value="C:cytoplasm"/>
    <property type="evidence" value="ECO:0007669"/>
    <property type="project" value="UniProtKB-SubCell"/>
</dbReference>
<evidence type="ECO:0000256" key="14">
    <source>
        <dbReference type="HAMAP-Rule" id="MF_00052"/>
    </source>
</evidence>
<gene>
    <name evidence="14" type="primary">rnhB</name>
    <name evidence="18" type="ORF">EH55_03660</name>
</gene>
<evidence type="ECO:0000256" key="10">
    <source>
        <dbReference type="ARBA" id="ARBA00022723"/>
    </source>
</evidence>